<proteinExistence type="predicted"/>
<protein>
    <recommendedName>
        <fullName evidence="5">Regulatory protein YycH domain-containing protein</fullName>
    </recommendedName>
</protein>
<accession>A0A2N6UC95</accession>
<dbReference type="Proteomes" id="UP000235701">
    <property type="component" value="Unassembled WGS sequence"/>
</dbReference>
<name>A0A2N6UC95_9LACT</name>
<evidence type="ECO:0000256" key="2">
    <source>
        <dbReference type="SAM" id="SignalP"/>
    </source>
</evidence>
<dbReference type="AlphaFoldDB" id="A0A2N6UC95"/>
<evidence type="ECO:0000256" key="1">
    <source>
        <dbReference type="SAM" id="MobiDB-lite"/>
    </source>
</evidence>
<dbReference type="OrthoDB" id="2382185at2"/>
<dbReference type="Gene3D" id="3.10.450.310">
    <property type="match status" value="1"/>
</dbReference>
<feature type="signal peptide" evidence="2">
    <location>
        <begin position="1"/>
        <end position="23"/>
    </location>
</feature>
<organism evidence="3 4">
    <name type="scientific">Aerococcus viridans</name>
    <dbReference type="NCBI Taxonomy" id="1377"/>
    <lineage>
        <taxon>Bacteria</taxon>
        <taxon>Bacillati</taxon>
        <taxon>Bacillota</taxon>
        <taxon>Bacilli</taxon>
        <taxon>Lactobacillales</taxon>
        <taxon>Aerococcaceae</taxon>
        <taxon>Aerococcus</taxon>
    </lineage>
</organism>
<feature type="region of interest" description="Disordered" evidence="1">
    <location>
        <begin position="482"/>
        <end position="521"/>
    </location>
</feature>
<evidence type="ECO:0008006" key="5">
    <source>
        <dbReference type="Google" id="ProtNLM"/>
    </source>
</evidence>
<feature type="chain" id="PRO_5039164081" description="Regulatory protein YycH domain-containing protein" evidence="2">
    <location>
        <begin position="24"/>
        <end position="521"/>
    </location>
</feature>
<keyword evidence="2" id="KW-0732">Signal</keyword>
<keyword evidence="4" id="KW-1185">Reference proteome</keyword>
<evidence type="ECO:0000313" key="3">
    <source>
        <dbReference type="EMBL" id="PMC79183.1"/>
    </source>
</evidence>
<dbReference type="EMBL" id="PNHQ01000024">
    <property type="protein sequence ID" value="PMC79183.1"/>
    <property type="molecule type" value="Genomic_DNA"/>
</dbReference>
<comment type="caution">
    <text evidence="3">The sequence shown here is derived from an EMBL/GenBank/DDBJ whole genome shotgun (WGS) entry which is preliminary data.</text>
</comment>
<dbReference type="RefSeq" id="WP_102199479.1">
    <property type="nucleotide sequence ID" value="NZ_PNHQ01000024.1"/>
</dbReference>
<reference evidence="3 4" key="1">
    <citation type="submission" date="2017-09" db="EMBL/GenBank/DDBJ databases">
        <title>Bacterial strain isolated from the female urinary microbiota.</title>
        <authorList>
            <person name="Thomas-White K."/>
            <person name="Kumar N."/>
            <person name="Forster S."/>
            <person name="Putonti C."/>
            <person name="Lawley T."/>
            <person name="Wolfe A.J."/>
        </authorList>
    </citation>
    <scope>NUCLEOTIDE SEQUENCE [LARGE SCALE GENOMIC DNA]</scope>
    <source>
        <strain evidence="3 4">UMB0240</strain>
    </source>
</reference>
<evidence type="ECO:0000313" key="4">
    <source>
        <dbReference type="Proteomes" id="UP000235701"/>
    </source>
</evidence>
<sequence length="521" mass="59365">MKKNKWNWVLHAMLILLGLVSVAASVSNLYGPSTLNAWFSQQDQERSGETTTEINNMAISNETTDKNAKEAVENTASQTLILHDGADEYLSINNMSAIKELKHVAADFDYEKSVEEDSVYNIRNYVQTQAYVEDKLINETPIHLLIADVNRLPQEVQEMTVTSYVYILDTNEVYLMNESTNTAYSLTILDNINDVMTRIDNYLASYEDQMSPVEPVTLANGLAYVTKEAEEIDRLTYLQERQPTNYFLNHFFERPEEIHDYSMNNISRYYTEGRQLTINMETFEVSLLQENAEVEETTLNQQIEVTSLAMAEILADQTSWLYVESRGEENKMVTYRKYINSLPVFGNNYVSKTQFVMAGNTIQNIYMSALAIQTQVTDLSESYTVMSGVDALDLLNNAGYSNEDISELILGYRWVQNPETNRLVELVPSWHVQIGNKWFMLEDLIDMDQYPSLKTSYTASGDPVDLSVYFEDLGQQVSEEEIKTQLDENVSESLSSDEVETEYSQALNPPLSDSNDDGEGN</sequence>
<gene>
    <name evidence="3" type="ORF">CJ191_08155</name>
</gene>
<feature type="compositionally biased region" description="Polar residues" evidence="1">
    <location>
        <begin position="502"/>
        <end position="513"/>
    </location>
</feature>